<comment type="similarity">
    <text evidence="7">Belongs to the TIM14 family.</text>
</comment>
<feature type="compositionally biased region" description="Low complexity" evidence="8">
    <location>
        <begin position="133"/>
        <end position="159"/>
    </location>
</feature>
<comment type="caution">
    <text evidence="10">The sequence shown here is derived from an EMBL/GenBank/DDBJ whole genome shotgun (WGS) entry which is preliminary data.</text>
</comment>
<reference evidence="10" key="1">
    <citation type="submission" date="2021-02" db="EMBL/GenBank/DDBJ databases">
        <title>First Annotated Genome of the Yellow-green Alga Tribonema minus.</title>
        <authorList>
            <person name="Mahan K.M."/>
        </authorList>
    </citation>
    <scope>NUCLEOTIDE SEQUENCE</scope>
    <source>
        <strain evidence="10">UTEX B ZZ1240</strain>
    </source>
</reference>
<comment type="subcellular location">
    <subcellularLocation>
        <location evidence="1">Mitochondrion inner membrane</location>
        <topology evidence="1">Single-pass membrane protein</topology>
    </subcellularLocation>
</comment>
<dbReference type="InterPro" id="IPR036869">
    <property type="entry name" value="J_dom_sf"/>
</dbReference>
<dbReference type="FunFam" id="1.10.287.110:FF:000001">
    <property type="entry name" value="Import inner membrane translocase subunit tim14"/>
    <property type="match status" value="1"/>
</dbReference>
<evidence type="ECO:0000256" key="7">
    <source>
        <dbReference type="ARBA" id="ARBA00038105"/>
    </source>
</evidence>
<dbReference type="InterPro" id="IPR001623">
    <property type="entry name" value="DnaJ_domain"/>
</dbReference>
<feature type="region of interest" description="Disordered" evidence="8">
    <location>
        <begin position="119"/>
        <end position="161"/>
    </location>
</feature>
<keyword evidence="4" id="KW-1133">Transmembrane helix</keyword>
<keyword evidence="11" id="KW-1185">Reference proteome</keyword>
<evidence type="ECO:0000256" key="5">
    <source>
        <dbReference type="ARBA" id="ARBA00023128"/>
    </source>
</evidence>
<protein>
    <submittedName>
        <fullName evidence="10">Mitochondrial import inner membrane translocase TIM14</fullName>
    </submittedName>
</protein>
<organism evidence="10 11">
    <name type="scientific">Tribonema minus</name>
    <dbReference type="NCBI Taxonomy" id="303371"/>
    <lineage>
        <taxon>Eukaryota</taxon>
        <taxon>Sar</taxon>
        <taxon>Stramenopiles</taxon>
        <taxon>Ochrophyta</taxon>
        <taxon>PX clade</taxon>
        <taxon>Xanthophyceae</taxon>
        <taxon>Tribonematales</taxon>
        <taxon>Tribonemataceae</taxon>
        <taxon>Tribonema</taxon>
    </lineage>
</organism>
<evidence type="ECO:0000313" key="11">
    <source>
        <dbReference type="Proteomes" id="UP000664859"/>
    </source>
</evidence>
<name>A0A835YPD5_9STRA</name>
<dbReference type="GO" id="GO:0001405">
    <property type="term" value="C:PAM complex, Tim23 associated import motor"/>
    <property type="evidence" value="ECO:0007669"/>
    <property type="project" value="TreeGrafter"/>
</dbReference>
<accession>A0A835YPD5</accession>
<feature type="compositionally biased region" description="Polar residues" evidence="8">
    <location>
        <begin position="54"/>
        <end position="72"/>
    </location>
</feature>
<dbReference type="SMART" id="SM00271">
    <property type="entry name" value="DnaJ"/>
    <property type="match status" value="1"/>
</dbReference>
<proteinExistence type="inferred from homology"/>
<dbReference type="Proteomes" id="UP000664859">
    <property type="component" value="Unassembled WGS sequence"/>
</dbReference>
<keyword evidence="2" id="KW-0812">Transmembrane</keyword>
<dbReference type="AlphaFoldDB" id="A0A835YPD5"/>
<keyword evidence="6" id="KW-0472">Membrane</keyword>
<dbReference type="EMBL" id="JAFCMP010000527">
    <property type="protein sequence ID" value="KAG5177245.1"/>
    <property type="molecule type" value="Genomic_DNA"/>
</dbReference>
<sequence length="239" mass="25552">MLTAVARRAAAAHGAVAVRHQPALAVAARRLVCHQRRREQQAEQQHQQALRQLFRSSSTDGSSAMQLQQRGLHSTPARRDSTALVVAGLGLTGIAVAGRYTMIAIQEVQRARSRAAEEAAAAAAQPKEPEPPAAEAAAGSAAAQAEAQAKGGAATAKKSPLSGWFRNPLEKRFYDGGFEETMTRREAALILGVRESASPQRIKDAHRRILMLNHPDRGGSTYMAGKINAAKEILLKGKE</sequence>
<dbReference type="CDD" id="cd06257">
    <property type="entry name" value="DnaJ"/>
    <property type="match status" value="1"/>
</dbReference>
<dbReference type="SUPFAM" id="SSF46565">
    <property type="entry name" value="Chaperone J-domain"/>
    <property type="match status" value="1"/>
</dbReference>
<dbReference type="OrthoDB" id="240298at2759"/>
<dbReference type="PANTHER" id="PTHR12763">
    <property type="match status" value="1"/>
</dbReference>
<keyword evidence="5" id="KW-0496">Mitochondrion</keyword>
<evidence type="ECO:0000256" key="4">
    <source>
        <dbReference type="ARBA" id="ARBA00022989"/>
    </source>
</evidence>
<evidence type="ECO:0000256" key="8">
    <source>
        <dbReference type="SAM" id="MobiDB-lite"/>
    </source>
</evidence>
<evidence type="ECO:0000313" key="10">
    <source>
        <dbReference type="EMBL" id="KAG5177245.1"/>
    </source>
</evidence>
<feature type="domain" description="J" evidence="9">
    <location>
        <begin position="186"/>
        <end position="239"/>
    </location>
</feature>
<dbReference type="Gene3D" id="1.10.287.110">
    <property type="entry name" value="DnaJ domain"/>
    <property type="match status" value="1"/>
</dbReference>
<evidence type="ECO:0000256" key="6">
    <source>
        <dbReference type="ARBA" id="ARBA00023136"/>
    </source>
</evidence>
<gene>
    <name evidence="10" type="ORF">JKP88DRAFT_87605</name>
</gene>
<dbReference type="PROSITE" id="PS50076">
    <property type="entry name" value="DNAJ_2"/>
    <property type="match status" value="1"/>
</dbReference>
<feature type="region of interest" description="Disordered" evidence="8">
    <location>
        <begin position="54"/>
        <end position="77"/>
    </location>
</feature>
<evidence type="ECO:0000256" key="1">
    <source>
        <dbReference type="ARBA" id="ARBA00004434"/>
    </source>
</evidence>
<evidence type="ECO:0000256" key="3">
    <source>
        <dbReference type="ARBA" id="ARBA00022792"/>
    </source>
</evidence>
<evidence type="ECO:0000259" key="9">
    <source>
        <dbReference type="PROSITE" id="PS50076"/>
    </source>
</evidence>
<dbReference type="GO" id="GO:0001671">
    <property type="term" value="F:ATPase activator activity"/>
    <property type="evidence" value="ECO:0007669"/>
    <property type="project" value="TreeGrafter"/>
</dbReference>
<dbReference type="PANTHER" id="PTHR12763:SF28">
    <property type="entry name" value="GEO10507P1-RELATED"/>
    <property type="match status" value="1"/>
</dbReference>
<keyword evidence="3" id="KW-0999">Mitochondrion inner membrane</keyword>
<evidence type="ECO:0000256" key="2">
    <source>
        <dbReference type="ARBA" id="ARBA00022692"/>
    </source>
</evidence>
<dbReference type="GO" id="GO:0030150">
    <property type="term" value="P:protein import into mitochondrial matrix"/>
    <property type="evidence" value="ECO:0007669"/>
    <property type="project" value="TreeGrafter"/>
</dbReference>